<dbReference type="InterPro" id="IPR036890">
    <property type="entry name" value="HATPase_C_sf"/>
</dbReference>
<name>A0A3D8HB45_9BACT</name>
<dbReference type="PANTHER" id="PTHR34220">
    <property type="entry name" value="SENSOR HISTIDINE KINASE YPDA"/>
    <property type="match status" value="1"/>
</dbReference>
<feature type="transmembrane region" description="Helical" evidence="1">
    <location>
        <begin position="39"/>
        <end position="56"/>
    </location>
</feature>
<evidence type="ECO:0000256" key="1">
    <source>
        <dbReference type="SAM" id="Phobius"/>
    </source>
</evidence>
<dbReference type="PANTHER" id="PTHR34220:SF7">
    <property type="entry name" value="SENSOR HISTIDINE KINASE YPDA"/>
    <property type="match status" value="1"/>
</dbReference>
<keyword evidence="1" id="KW-0812">Transmembrane</keyword>
<keyword evidence="1" id="KW-0472">Membrane</keyword>
<dbReference type="SUPFAM" id="SSF55874">
    <property type="entry name" value="ATPase domain of HSP90 chaperone/DNA topoisomerase II/histidine kinase"/>
    <property type="match status" value="1"/>
</dbReference>
<evidence type="ECO:0000313" key="4">
    <source>
        <dbReference type="EMBL" id="RDU48209.1"/>
    </source>
</evidence>
<dbReference type="Pfam" id="PF06580">
    <property type="entry name" value="His_kinase"/>
    <property type="match status" value="1"/>
</dbReference>
<dbReference type="Proteomes" id="UP000256321">
    <property type="component" value="Unassembled WGS sequence"/>
</dbReference>
<gene>
    <name evidence="4" type="ORF">DWU89_15715</name>
    <name evidence="3" type="ORF">H8784_15345</name>
</gene>
<keyword evidence="4" id="KW-0418">Kinase</keyword>
<comment type="caution">
    <text evidence="4">The sequence shown here is derived from an EMBL/GenBank/DDBJ whole genome shotgun (WGS) entry which is preliminary data.</text>
</comment>
<keyword evidence="1" id="KW-1133">Transmembrane helix</keyword>
<evidence type="ECO:0000313" key="6">
    <source>
        <dbReference type="Proteomes" id="UP000629596"/>
    </source>
</evidence>
<dbReference type="RefSeq" id="WP_115500578.1">
    <property type="nucleotide sequence ID" value="NZ_JACRTI010000045.1"/>
</dbReference>
<feature type="domain" description="Signal transduction histidine kinase internal region" evidence="2">
    <location>
        <begin position="154"/>
        <end position="232"/>
    </location>
</feature>
<evidence type="ECO:0000313" key="3">
    <source>
        <dbReference type="EMBL" id="MBC8603089.1"/>
    </source>
</evidence>
<dbReference type="AlphaFoldDB" id="A0A3D8HB45"/>
<dbReference type="Proteomes" id="UP000629596">
    <property type="component" value="Unassembled WGS sequence"/>
</dbReference>
<dbReference type="InterPro" id="IPR050640">
    <property type="entry name" value="Bact_2-comp_sensor_kinase"/>
</dbReference>
<keyword evidence="6" id="KW-1185">Reference proteome</keyword>
<dbReference type="EMBL" id="QREV01000045">
    <property type="protein sequence ID" value="RDU48209.1"/>
    <property type="molecule type" value="Genomic_DNA"/>
</dbReference>
<accession>A0A3D8HB45</accession>
<dbReference type="Gene3D" id="3.30.565.10">
    <property type="entry name" value="Histidine kinase-like ATPase, C-terminal domain"/>
    <property type="match status" value="1"/>
</dbReference>
<evidence type="ECO:0000313" key="5">
    <source>
        <dbReference type="Proteomes" id="UP000256321"/>
    </source>
</evidence>
<reference evidence="3 6" key="2">
    <citation type="submission" date="2020-08" db="EMBL/GenBank/DDBJ databases">
        <title>Genome public.</title>
        <authorList>
            <person name="Liu C."/>
            <person name="Sun Q."/>
        </authorList>
    </citation>
    <scope>NUCLEOTIDE SEQUENCE [LARGE SCALE GENOMIC DNA]</scope>
    <source>
        <strain evidence="3 6">426_9</strain>
    </source>
</reference>
<dbReference type="GO" id="GO:0016020">
    <property type="term" value="C:membrane"/>
    <property type="evidence" value="ECO:0007669"/>
    <property type="project" value="InterPro"/>
</dbReference>
<reference evidence="4 5" key="1">
    <citation type="submission" date="2018-07" db="EMBL/GenBank/DDBJ databases">
        <title>Parabacteroides acidifaciens nov. sp., isolated from human feces.</title>
        <authorList>
            <person name="Wang Y.J."/>
        </authorList>
    </citation>
    <scope>NUCLEOTIDE SEQUENCE [LARGE SCALE GENOMIC DNA]</scope>
    <source>
        <strain evidence="4 5">426-9</strain>
    </source>
</reference>
<dbReference type="EMBL" id="JACRTI010000045">
    <property type="protein sequence ID" value="MBC8603089.1"/>
    <property type="molecule type" value="Genomic_DNA"/>
</dbReference>
<dbReference type="InterPro" id="IPR010559">
    <property type="entry name" value="Sig_transdc_His_kin_internal"/>
</dbReference>
<keyword evidence="4" id="KW-0808">Transferase</keyword>
<proteinExistence type="predicted"/>
<evidence type="ECO:0000259" key="2">
    <source>
        <dbReference type="Pfam" id="PF06580"/>
    </source>
</evidence>
<feature type="transmembrane region" description="Helical" evidence="1">
    <location>
        <begin position="7"/>
        <end position="27"/>
    </location>
</feature>
<feature type="transmembrane region" description="Helical" evidence="1">
    <location>
        <begin position="77"/>
        <end position="95"/>
    </location>
</feature>
<organism evidence="4 5">
    <name type="scientific">Parabacteroides acidifaciens</name>
    <dbReference type="NCBI Taxonomy" id="2290935"/>
    <lineage>
        <taxon>Bacteria</taxon>
        <taxon>Pseudomonadati</taxon>
        <taxon>Bacteroidota</taxon>
        <taxon>Bacteroidia</taxon>
        <taxon>Bacteroidales</taxon>
        <taxon>Tannerellaceae</taxon>
        <taxon>Parabacteroides</taxon>
    </lineage>
</organism>
<sequence>MKILPRLYPLFLGIVMFNFIRLTTDLAKNEAFWANSMRFHLQALAVTVFMCYVFDYESRYFLDKVKPRLNLSPAAEYFLTFLKLFVMVNLLIFVGDHIGLLHLGNTWVDYVIADVIYIPLLFMYYILLRSGKMEKELQNRILQLEKIKVDQLEMELKFLRFQYHPHFLFNALNTVYFQIDEKNEAPRRTIEMLSDLLRYQLYGGSQKVPVQKEIDYLRTYMNMQKLRMSERLRLDVSFSPSLCEQPVYPLLFLPLVENAFKYVGGDYRIDCRMTDEAGKILFEITNSLPPLPPSPSGKKGIGLENLKRRLELLYPEKHSLVIKKEPEQYSVKLMIEIDAL</sequence>
<feature type="transmembrane region" description="Helical" evidence="1">
    <location>
        <begin position="107"/>
        <end position="128"/>
    </location>
</feature>
<protein>
    <submittedName>
        <fullName evidence="4">Histidine kinase</fullName>
    </submittedName>
</protein>
<dbReference type="GO" id="GO:0000155">
    <property type="term" value="F:phosphorelay sensor kinase activity"/>
    <property type="evidence" value="ECO:0007669"/>
    <property type="project" value="InterPro"/>
</dbReference>